<name>A0A9X3I0Z7_9FLAO</name>
<dbReference type="SUPFAM" id="SSF53474">
    <property type="entry name" value="alpha/beta-Hydrolases"/>
    <property type="match status" value="1"/>
</dbReference>
<keyword evidence="5" id="KW-1185">Reference proteome</keyword>
<dbReference type="GO" id="GO:0004414">
    <property type="term" value="F:homoserine O-acetyltransferase activity"/>
    <property type="evidence" value="ECO:0007669"/>
    <property type="project" value="TreeGrafter"/>
</dbReference>
<keyword evidence="1" id="KW-0808">Transferase</keyword>
<dbReference type="Proteomes" id="UP001148482">
    <property type="component" value="Unassembled WGS sequence"/>
</dbReference>
<evidence type="ECO:0000313" key="5">
    <source>
        <dbReference type="Proteomes" id="UP001148482"/>
    </source>
</evidence>
<dbReference type="RefSeq" id="WP_266069303.1">
    <property type="nucleotide sequence ID" value="NZ_JAPJDA010000010.1"/>
</dbReference>
<gene>
    <name evidence="4" type="ORF">OQ279_07785</name>
</gene>
<evidence type="ECO:0000256" key="1">
    <source>
        <dbReference type="ARBA" id="ARBA00022679"/>
    </source>
</evidence>
<dbReference type="PANTHER" id="PTHR32268">
    <property type="entry name" value="HOMOSERINE O-ACETYLTRANSFERASE"/>
    <property type="match status" value="1"/>
</dbReference>
<organism evidence="4 5">
    <name type="scientific">Salinimicrobium profundisediminis</name>
    <dbReference type="NCBI Taxonomy" id="2994553"/>
    <lineage>
        <taxon>Bacteria</taxon>
        <taxon>Pseudomonadati</taxon>
        <taxon>Bacteroidota</taxon>
        <taxon>Flavobacteriia</taxon>
        <taxon>Flavobacteriales</taxon>
        <taxon>Flavobacteriaceae</taxon>
        <taxon>Salinimicrobium</taxon>
    </lineage>
</organism>
<dbReference type="Pfam" id="PF00561">
    <property type="entry name" value="Abhydrolase_1"/>
    <property type="match status" value="1"/>
</dbReference>
<sequence length="337" mass="38268">MLQEITFPHFKNSAGSFQEIHVFYRFFGREPGTAPVVLVNHALTGNVNVTGENGWWNELIGPGKCIDTQKFTILSINVPGNGASENREHLLHNYTEFTLDDVARIFAEVLDKLNINELFAAIGGSIGGALAWHLAVLRPNLIKNLIPIATDLKATDWVLGQCKVQDQILNNSADPIHDARMHAMTFYRTPASFSAKFRRKRNELNAQFEVANWLSHHGRKLEQRYELAAYKLMNHLLTTIDISGGNDKPSAAAKNISGNIYLIGIDSDLFFLPEEIRETYEELSEEKKNVHYSEIKSIHGHDAFLIEYEQLSQILKPIFKQNVTHNEENKYSPVWNR</sequence>
<dbReference type="Gene3D" id="3.40.50.1820">
    <property type="entry name" value="alpha/beta hydrolase"/>
    <property type="match status" value="1"/>
</dbReference>
<protein>
    <submittedName>
        <fullName evidence="4">Alpha/beta fold hydrolase</fullName>
    </submittedName>
</protein>
<comment type="caution">
    <text evidence="4">The sequence shown here is derived from an EMBL/GenBank/DDBJ whole genome shotgun (WGS) entry which is preliminary data.</text>
</comment>
<accession>A0A9X3I0Z7</accession>
<feature type="active site" description="Nucleophile" evidence="2">
    <location>
        <position position="125"/>
    </location>
</feature>
<dbReference type="InterPro" id="IPR029058">
    <property type="entry name" value="AB_hydrolase_fold"/>
</dbReference>
<feature type="domain" description="AB hydrolase-1" evidence="3">
    <location>
        <begin position="35"/>
        <end position="288"/>
    </location>
</feature>
<dbReference type="PANTHER" id="PTHR32268:SF11">
    <property type="entry name" value="HOMOSERINE O-ACETYLTRANSFERASE"/>
    <property type="match status" value="1"/>
</dbReference>
<dbReference type="InterPro" id="IPR008220">
    <property type="entry name" value="HAT_MetX-like"/>
</dbReference>
<feature type="active site" evidence="2">
    <location>
        <position position="268"/>
    </location>
</feature>
<dbReference type="GO" id="GO:0016787">
    <property type="term" value="F:hydrolase activity"/>
    <property type="evidence" value="ECO:0007669"/>
    <property type="project" value="UniProtKB-KW"/>
</dbReference>
<reference evidence="4" key="1">
    <citation type="submission" date="2022-11" db="EMBL/GenBank/DDBJ databases">
        <title>Salinimicrobium profundisediminis sp. nov., isolated from deep-sea sediment of the Mariana Trench.</title>
        <authorList>
            <person name="Fu H."/>
        </authorList>
    </citation>
    <scope>NUCLEOTIDE SEQUENCE</scope>
    <source>
        <strain evidence="4">MT39</strain>
    </source>
</reference>
<keyword evidence="4" id="KW-0378">Hydrolase</keyword>
<dbReference type="GO" id="GO:0009086">
    <property type="term" value="P:methionine biosynthetic process"/>
    <property type="evidence" value="ECO:0007669"/>
    <property type="project" value="TreeGrafter"/>
</dbReference>
<dbReference type="PIRSF" id="PIRSF000443">
    <property type="entry name" value="Homoser_Ac_trans"/>
    <property type="match status" value="1"/>
</dbReference>
<dbReference type="AlphaFoldDB" id="A0A9X3I0Z7"/>
<dbReference type="EMBL" id="JAPJDA010000010">
    <property type="protein sequence ID" value="MCX2838054.1"/>
    <property type="molecule type" value="Genomic_DNA"/>
</dbReference>
<evidence type="ECO:0000313" key="4">
    <source>
        <dbReference type="EMBL" id="MCX2838054.1"/>
    </source>
</evidence>
<feature type="active site" evidence="2">
    <location>
        <position position="301"/>
    </location>
</feature>
<proteinExistence type="predicted"/>
<evidence type="ECO:0000259" key="3">
    <source>
        <dbReference type="Pfam" id="PF00561"/>
    </source>
</evidence>
<evidence type="ECO:0000256" key="2">
    <source>
        <dbReference type="PIRSR" id="PIRSR000443-1"/>
    </source>
</evidence>
<dbReference type="InterPro" id="IPR000073">
    <property type="entry name" value="AB_hydrolase_1"/>
</dbReference>
<dbReference type="GO" id="GO:0009092">
    <property type="term" value="P:homoserine metabolic process"/>
    <property type="evidence" value="ECO:0007669"/>
    <property type="project" value="TreeGrafter"/>
</dbReference>